<dbReference type="PANTHER" id="PTHR32071">
    <property type="entry name" value="TRANSCRIPTIONAL REGULATORY PROTEIN"/>
    <property type="match status" value="1"/>
</dbReference>
<dbReference type="SUPFAM" id="SSF52540">
    <property type="entry name" value="P-loop containing nucleoside triphosphate hydrolases"/>
    <property type="match status" value="1"/>
</dbReference>
<dbReference type="InterPro" id="IPR058031">
    <property type="entry name" value="AAA_lid_NorR"/>
</dbReference>
<dbReference type="Proteomes" id="UP001556040">
    <property type="component" value="Unassembled WGS sequence"/>
</dbReference>
<organism evidence="7 8">
    <name type="scientific">Jeotgalibacillus marinus</name>
    <dbReference type="NCBI Taxonomy" id="86667"/>
    <lineage>
        <taxon>Bacteria</taxon>
        <taxon>Bacillati</taxon>
        <taxon>Bacillota</taxon>
        <taxon>Bacilli</taxon>
        <taxon>Bacillales</taxon>
        <taxon>Caryophanaceae</taxon>
        <taxon>Jeotgalibacillus</taxon>
    </lineage>
</organism>
<dbReference type="InterPro" id="IPR025944">
    <property type="entry name" value="Sigma_54_int_dom_CS"/>
</dbReference>
<dbReference type="EMBL" id="JBFMIA010000001">
    <property type="protein sequence ID" value="MEW9500364.1"/>
    <property type="molecule type" value="Genomic_DNA"/>
</dbReference>
<accession>A0ABV3PZA4</accession>
<evidence type="ECO:0000259" key="6">
    <source>
        <dbReference type="PROSITE" id="PS50112"/>
    </source>
</evidence>
<dbReference type="InterPro" id="IPR002078">
    <property type="entry name" value="Sigma_54_int"/>
</dbReference>
<evidence type="ECO:0000256" key="1">
    <source>
        <dbReference type="ARBA" id="ARBA00022741"/>
    </source>
</evidence>
<dbReference type="SMART" id="SM00382">
    <property type="entry name" value="AAA"/>
    <property type="match status" value="1"/>
</dbReference>
<dbReference type="SMART" id="SM00091">
    <property type="entry name" value="PAS"/>
    <property type="match status" value="2"/>
</dbReference>
<dbReference type="Gene3D" id="3.40.50.720">
    <property type="entry name" value="NAD(P)-binding Rossmann-like Domain"/>
    <property type="match status" value="1"/>
</dbReference>
<dbReference type="Pfam" id="PF00158">
    <property type="entry name" value="Sigma54_activat"/>
    <property type="match status" value="1"/>
</dbReference>
<dbReference type="InterPro" id="IPR002197">
    <property type="entry name" value="HTH_Fis"/>
</dbReference>
<proteinExistence type="predicted"/>
<dbReference type="PROSITE" id="PS50112">
    <property type="entry name" value="PAS"/>
    <property type="match status" value="2"/>
</dbReference>
<dbReference type="Pfam" id="PF25601">
    <property type="entry name" value="AAA_lid_14"/>
    <property type="match status" value="1"/>
</dbReference>
<feature type="domain" description="PAS" evidence="6">
    <location>
        <begin position="122"/>
        <end position="166"/>
    </location>
</feature>
<dbReference type="InterPro" id="IPR000014">
    <property type="entry name" value="PAS"/>
</dbReference>
<keyword evidence="1" id="KW-0547">Nucleotide-binding</keyword>
<reference evidence="7 8" key="1">
    <citation type="journal article" date="1979" name="Int. J. Syst. Evol. Microbiol.">
        <title>Bacillus globisporus subsp. marinus subsp. nov.</title>
        <authorList>
            <person name="Liu H."/>
        </authorList>
    </citation>
    <scope>NUCLEOTIDE SEQUENCE [LARGE SCALE GENOMIC DNA]</scope>
    <source>
        <strain evidence="7 8">DSM 1297</strain>
    </source>
</reference>
<dbReference type="PROSITE" id="PS00688">
    <property type="entry name" value="SIGMA54_INTERACT_3"/>
    <property type="match status" value="1"/>
</dbReference>
<name>A0ABV3PZA4_9BACL</name>
<keyword evidence="4" id="KW-0804">Transcription</keyword>
<dbReference type="InterPro" id="IPR013767">
    <property type="entry name" value="PAS_fold"/>
</dbReference>
<dbReference type="Gene3D" id="1.10.10.60">
    <property type="entry name" value="Homeodomain-like"/>
    <property type="match status" value="1"/>
</dbReference>
<evidence type="ECO:0000256" key="4">
    <source>
        <dbReference type="ARBA" id="ARBA00023163"/>
    </source>
</evidence>
<dbReference type="Pfam" id="PF00989">
    <property type="entry name" value="PAS"/>
    <property type="match status" value="2"/>
</dbReference>
<evidence type="ECO:0000256" key="3">
    <source>
        <dbReference type="ARBA" id="ARBA00023015"/>
    </source>
</evidence>
<dbReference type="CDD" id="cd00130">
    <property type="entry name" value="PAS"/>
    <property type="match status" value="2"/>
</dbReference>
<dbReference type="Pfam" id="PF02954">
    <property type="entry name" value="HTH_8"/>
    <property type="match status" value="1"/>
</dbReference>
<dbReference type="Gene3D" id="3.40.50.300">
    <property type="entry name" value="P-loop containing nucleotide triphosphate hydrolases"/>
    <property type="match status" value="1"/>
</dbReference>
<dbReference type="InterPro" id="IPR003593">
    <property type="entry name" value="AAA+_ATPase"/>
</dbReference>
<dbReference type="Gene3D" id="1.10.8.60">
    <property type="match status" value="1"/>
</dbReference>
<keyword evidence="2" id="KW-0067">ATP-binding</keyword>
<dbReference type="PROSITE" id="PS50045">
    <property type="entry name" value="SIGMA54_INTERACT_4"/>
    <property type="match status" value="1"/>
</dbReference>
<evidence type="ECO:0000313" key="8">
    <source>
        <dbReference type="Proteomes" id="UP001556040"/>
    </source>
</evidence>
<evidence type="ECO:0000256" key="2">
    <source>
        <dbReference type="ARBA" id="ARBA00022840"/>
    </source>
</evidence>
<protein>
    <submittedName>
        <fullName evidence="7">Sigma 54-interacting transcriptional regulator</fullName>
    </submittedName>
</protein>
<dbReference type="RefSeq" id="WP_367777643.1">
    <property type="nucleotide sequence ID" value="NZ_JBFMIA010000001.1"/>
</dbReference>
<dbReference type="CDD" id="cd00009">
    <property type="entry name" value="AAA"/>
    <property type="match status" value="1"/>
</dbReference>
<feature type="domain" description="Sigma-54 factor interaction" evidence="5">
    <location>
        <begin position="368"/>
        <end position="598"/>
    </location>
</feature>
<dbReference type="InterPro" id="IPR009057">
    <property type="entry name" value="Homeodomain-like_sf"/>
</dbReference>
<feature type="domain" description="PAS" evidence="6">
    <location>
        <begin position="234"/>
        <end position="285"/>
    </location>
</feature>
<dbReference type="InterPro" id="IPR036291">
    <property type="entry name" value="NAD(P)-bd_dom_sf"/>
</dbReference>
<dbReference type="SUPFAM" id="SSF51735">
    <property type="entry name" value="NAD(P)-binding Rossmann-fold domains"/>
    <property type="match status" value="1"/>
</dbReference>
<dbReference type="Gene3D" id="3.30.450.20">
    <property type="entry name" value="PAS domain"/>
    <property type="match status" value="2"/>
</dbReference>
<comment type="caution">
    <text evidence="7">The sequence shown here is derived from an EMBL/GenBank/DDBJ whole genome shotgun (WGS) entry which is preliminary data.</text>
</comment>
<dbReference type="PANTHER" id="PTHR32071:SF121">
    <property type="entry name" value="SIGMA L-DEPENDENT TRANSCRIPTIONAL REGULATOR YQIR-RELATED"/>
    <property type="match status" value="1"/>
</dbReference>
<dbReference type="SUPFAM" id="SSF46689">
    <property type="entry name" value="Homeodomain-like"/>
    <property type="match status" value="1"/>
</dbReference>
<evidence type="ECO:0000313" key="7">
    <source>
        <dbReference type="EMBL" id="MEW9500364.1"/>
    </source>
</evidence>
<keyword evidence="8" id="KW-1185">Reference proteome</keyword>
<gene>
    <name evidence="7" type="ORF">AB1471_00970</name>
</gene>
<dbReference type="InterPro" id="IPR035965">
    <property type="entry name" value="PAS-like_dom_sf"/>
</dbReference>
<dbReference type="InterPro" id="IPR027417">
    <property type="entry name" value="P-loop_NTPase"/>
</dbReference>
<dbReference type="NCBIfam" id="TIGR00229">
    <property type="entry name" value="sensory_box"/>
    <property type="match status" value="1"/>
</dbReference>
<sequence length="687" mass="76458">MQKVLIVGAGRGGTALLQVMAESDAFQVYAVVDHDPQAPGLTLARSLFIETGSDWHDYLSRETDIIIDVTGDQQTFLDLRNARSTRTVLIPGSVASLIYQLLTEKELLIDQMEHDSFMRDLIVNSTHDGMIGIDCDHKIFLFNDRASKMVGIPKEKAMHQSIYQVIPLSGLPRIIETGRTESNQELILDNGLKVVTTRIPVINEQGEIIGAFAVFKDITEVVDLAEEMTNLKEIQTMLEAIIQSSDDAISVVDERGRGLLINPAYTRITGLSESEVINQPATTDISKGDSMHMQVLKTRRPVRGASMLVGPNKKEVVVNVAPIIVNGQLKGSVGVIHDMSEIQSLTSELDRARRIIRTLEAKYTFEDIIGKSDDMQLAIEQARVAANTPTTVLLRGGAGTGKELFAHSIHNASDRKYYSFVRVNCSSMPATYLKEALFGIEETVEDEPEINIKKGLIEQAGEGSVFLDEIGELCLDTQKALLEVLHSKKIVRLGGKKSIPLKARIIAATNNNLERAIADGHFLEELYYHLNRLPIQLPQLCHHKVDIPALCERLVQNLNQAYGRHVRGVSPNAIKQLMDYAWPGNVRELENVLSRAIIFMSYQETVIEPKHLIPLHSPSPSDQLNGQDGGERGTLAEQLEQLEKEIIERTLIKHKGNKTASSKELDISIRNLYYKVEKYEIEIEKGV</sequence>
<dbReference type="SUPFAM" id="SSF55785">
    <property type="entry name" value="PYP-like sensor domain (PAS domain)"/>
    <property type="match status" value="2"/>
</dbReference>
<evidence type="ECO:0000259" key="5">
    <source>
        <dbReference type="PROSITE" id="PS50045"/>
    </source>
</evidence>
<keyword evidence="3" id="KW-0805">Transcription regulation</keyword>